<dbReference type="STRING" id="67767.A0A0J7KSR8"/>
<dbReference type="Proteomes" id="UP000036403">
    <property type="component" value="Unassembled WGS sequence"/>
</dbReference>
<dbReference type="PANTHER" id="PTHR19446">
    <property type="entry name" value="REVERSE TRANSCRIPTASES"/>
    <property type="match status" value="1"/>
</dbReference>
<evidence type="ECO:0000313" key="2">
    <source>
        <dbReference type="EMBL" id="KMQ93366.1"/>
    </source>
</evidence>
<dbReference type="InterPro" id="IPR043502">
    <property type="entry name" value="DNA/RNA_pol_sf"/>
</dbReference>
<comment type="caution">
    <text evidence="2">The sequence shown here is derived from an EMBL/GenBank/DDBJ whole genome shotgun (WGS) entry which is preliminary data.</text>
</comment>
<dbReference type="PaxDb" id="67767-A0A0J7KSR8"/>
<keyword evidence="3" id="KW-1185">Reference proteome</keyword>
<reference evidence="2 3" key="1">
    <citation type="submission" date="2015-04" db="EMBL/GenBank/DDBJ databases">
        <title>Lasius niger genome sequencing.</title>
        <authorList>
            <person name="Konorov E.A."/>
            <person name="Nikitin M.A."/>
            <person name="Kirill M.V."/>
            <person name="Chang P."/>
        </authorList>
    </citation>
    <scope>NUCLEOTIDE SEQUENCE [LARGE SCALE GENOMIC DNA]</scope>
    <source>
        <tissue evidence="2">Whole</tissue>
    </source>
</reference>
<accession>A0A0J7KSR8</accession>
<keyword evidence="2" id="KW-0548">Nucleotidyltransferase</keyword>
<dbReference type="EMBL" id="LBMM01003575">
    <property type="protein sequence ID" value="KMQ93366.1"/>
    <property type="molecule type" value="Genomic_DNA"/>
</dbReference>
<protein>
    <submittedName>
        <fullName evidence="2">Reverse transcriptase</fullName>
    </submittedName>
</protein>
<feature type="domain" description="Reverse transcriptase" evidence="1">
    <location>
        <begin position="56"/>
        <end position="330"/>
    </location>
</feature>
<dbReference type="CDD" id="cd01650">
    <property type="entry name" value="RT_nLTR_like"/>
    <property type="match status" value="1"/>
</dbReference>
<organism evidence="2 3">
    <name type="scientific">Lasius niger</name>
    <name type="common">Black garden ant</name>
    <dbReference type="NCBI Taxonomy" id="67767"/>
    <lineage>
        <taxon>Eukaryota</taxon>
        <taxon>Metazoa</taxon>
        <taxon>Ecdysozoa</taxon>
        <taxon>Arthropoda</taxon>
        <taxon>Hexapoda</taxon>
        <taxon>Insecta</taxon>
        <taxon>Pterygota</taxon>
        <taxon>Neoptera</taxon>
        <taxon>Endopterygota</taxon>
        <taxon>Hymenoptera</taxon>
        <taxon>Apocrita</taxon>
        <taxon>Aculeata</taxon>
        <taxon>Formicoidea</taxon>
        <taxon>Formicidae</taxon>
        <taxon>Formicinae</taxon>
        <taxon>Lasius</taxon>
        <taxon>Lasius</taxon>
    </lineage>
</organism>
<dbReference type="GO" id="GO:0003964">
    <property type="term" value="F:RNA-directed DNA polymerase activity"/>
    <property type="evidence" value="ECO:0007669"/>
    <property type="project" value="UniProtKB-KW"/>
</dbReference>
<dbReference type="PROSITE" id="PS50878">
    <property type="entry name" value="RT_POL"/>
    <property type="match status" value="1"/>
</dbReference>
<keyword evidence="2" id="KW-0808">Transferase</keyword>
<proteinExistence type="predicted"/>
<dbReference type="InterPro" id="IPR000477">
    <property type="entry name" value="RT_dom"/>
</dbReference>
<sequence length="601" mass="68529">MDILDWEDQNNVSDDEFAAAIRRVGNVAPGPDGITGNILKLAAPHIGHRFMACFNRCLKEGIFPQKWKMVRLVLLKKPSCPDGAASFYRPICLLNETAKLFERILAKRIQEHLVNHGPDLSEFQYGFRPKRSTIDAVLKFREITDHAVSRKKTVIAVSFDIKNAFNSLPWKAIKEAMKKRNFSRYIRAVTADYLHRKYLVFVGPAGTKQSRRVVCGVPQGSVLGPILWDLAYDEILKIRLPPRCSLICYADDTLFVTTGQDIDRAISMATIGAQIFMRTVKRLGLMIATEKTEIVAFTGRRKRGLIPANIRLGVVCVPIKNCMKYLGLDVDGSWSFREHFKRMATRGEEALASLAGLMPNLRGPHERKRRLYSIVVHSMMLYGAPVWAEALARVSRRNRDLLKRSQRIVAQRVVCAYRTVSGVAAGMLARIPPIDLQAEVLRLVFLKMRQEQTDRGEIDPVAIREYRARVTRDMVDKWKERMKDCRLSGHRVREALGPVLDEWKGGLAALRALRGGGRYRAAYAGKSMPLKKELQFRQLQDPKLKDLSQKLEFKDYDKFELIDGLVFKKGTKKSRFVVPEAMISNIIRYYHDNMAHCELEN</sequence>
<dbReference type="Pfam" id="PF00078">
    <property type="entry name" value="RVT_1"/>
    <property type="match status" value="1"/>
</dbReference>
<dbReference type="AlphaFoldDB" id="A0A0J7KSR8"/>
<dbReference type="SUPFAM" id="SSF56672">
    <property type="entry name" value="DNA/RNA polymerases"/>
    <property type="match status" value="1"/>
</dbReference>
<gene>
    <name evidence="2" type="ORF">RF55_6538</name>
</gene>
<evidence type="ECO:0000313" key="3">
    <source>
        <dbReference type="Proteomes" id="UP000036403"/>
    </source>
</evidence>
<dbReference type="OrthoDB" id="7555308at2759"/>
<keyword evidence="2" id="KW-0695">RNA-directed DNA polymerase</keyword>
<evidence type="ECO:0000259" key="1">
    <source>
        <dbReference type="PROSITE" id="PS50878"/>
    </source>
</evidence>
<name>A0A0J7KSR8_LASNI</name>